<dbReference type="Gene3D" id="2.40.70.10">
    <property type="entry name" value="Acid Proteases"/>
    <property type="match status" value="2"/>
</dbReference>
<evidence type="ECO:0000256" key="2">
    <source>
        <dbReference type="ARBA" id="ARBA00022750"/>
    </source>
</evidence>
<evidence type="ECO:0000259" key="5">
    <source>
        <dbReference type="PROSITE" id="PS51767"/>
    </source>
</evidence>
<dbReference type="PROSITE" id="PS00141">
    <property type="entry name" value="ASP_PROTEASE"/>
    <property type="match status" value="1"/>
</dbReference>
<dbReference type="SUPFAM" id="SSF50630">
    <property type="entry name" value="Acid proteases"/>
    <property type="match status" value="1"/>
</dbReference>
<dbReference type="RefSeq" id="XP_069207446.1">
    <property type="nucleotide sequence ID" value="XM_069355375.1"/>
</dbReference>
<keyword evidence="4" id="KW-0732">Signal</keyword>
<dbReference type="PANTHER" id="PTHR47966">
    <property type="entry name" value="BETA-SITE APP-CLEAVING ENZYME, ISOFORM A-RELATED"/>
    <property type="match status" value="1"/>
</dbReference>
<dbReference type="Proteomes" id="UP001565368">
    <property type="component" value="Unassembled WGS sequence"/>
</dbReference>
<proteinExistence type="inferred from homology"/>
<dbReference type="PANTHER" id="PTHR47966:SF6">
    <property type="entry name" value="PEPTIDASE A1 DOMAIN-CONTAINING PROTEIN"/>
    <property type="match status" value="1"/>
</dbReference>
<dbReference type="CDD" id="cd05471">
    <property type="entry name" value="pepsin_like"/>
    <property type="match status" value="1"/>
</dbReference>
<dbReference type="GeneID" id="95987978"/>
<dbReference type="InterPro" id="IPR034164">
    <property type="entry name" value="Pepsin-like_dom"/>
</dbReference>
<dbReference type="InterPro" id="IPR001461">
    <property type="entry name" value="Aspartic_peptidase_A1"/>
</dbReference>
<dbReference type="Pfam" id="PF00026">
    <property type="entry name" value="Asp"/>
    <property type="match status" value="1"/>
</dbReference>
<comment type="similarity">
    <text evidence="1 3">Belongs to the peptidase A1 family.</text>
</comment>
<reference evidence="6 7" key="1">
    <citation type="submission" date="2023-08" db="EMBL/GenBank/DDBJ databases">
        <title>Annotated Genome Sequence of Vanrija albida AlHP1.</title>
        <authorList>
            <person name="Herzog R."/>
        </authorList>
    </citation>
    <scope>NUCLEOTIDE SEQUENCE [LARGE SCALE GENOMIC DNA]</scope>
    <source>
        <strain evidence="6 7">AlHP1</strain>
    </source>
</reference>
<feature type="domain" description="Peptidase A1" evidence="5">
    <location>
        <begin position="81"/>
        <end position="419"/>
    </location>
</feature>
<evidence type="ECO:0000313" key="7">
    <source>
        <dbReference type="Proteomes" id="UP001565368"/>
    </source>
</evidence>
<comment type="caution">
    <text evidence="6">The sequence shown here is derived from an EMBL/GenBank/DDBJ whole genome shotgun (WGS) entry which is preliminary data.</text>
</comment>
<protein>
    <submittedName>
        <fullName evidence="6">1,3-beta-glucanosyltransferase pga5</fullName>
    </submittedName>
</protein>
<feature type="chain" id="PRO_5045713365" evidence="4">
    <location>
        <begin position="24"/>
        <end position="487"/>
    </location>
</feature>
<feature type="signal peptide" evidence="4">
    <location>
        <begin position="1"/>
        <end position="23"/>
    </location>
</feature>
<gene>
    <name evidence="6" type="primary">PGA5</name>
    <name evidence="6" type="ORF">Q8F55_006935</name>
</gene>
<accession>A0ABR3PYQ7</accession>
<sequence>MAPAPLLALLQLVLLASTALVAAAPAPTRRPTHIRLGAVPGAQHHPDAGVRAHWARGIGRRDAPSSNGSASLDSYNHDAVYTVPVEIGAPAQIFNLVLDTGSRTTWVGGKACTACGTSLFDGDRSRSFKRTKAPFAVAYVDGTNATGVYGQDVVTVAGHTVRQQTFGLASNISQVLSSQLNGTDSDGLIGFAWPDADADADRRPFWVNALPQWPEPLFSVFLSRSSFSDVVDNSNSSNEYDCHNANGGVVTLGGVNSALYTGEIDYIPLETAPGADAYTFWSVPLDGVVANGRTINALTAGALATLDTGTSLITGPTDAVADIYRTIPNATFDAALGTYVFPCDSNMTLAFVLGGRHYTVSPADLVYSIQLDDDAESVSELKCTGAIGVCDDNAWTLGATFLKNVYSVYRFDPPAVGLAALAPGLDNSDYAYTDDELSDALAEAAEHAAVCPHSARGHKQSGGGVAAAPLVLTTIMTATITTILSCL</sequence>
<evidence type="ECO:0000313" key="6">
    <source>
        <dbReference type="EMBL" id="KAL1407502.1"/>
    </source>
</evidence>
<dbReference type="InterPro" id="IPR001969">
    <property type="entry name" value="Aspartic_peptidase_AS"/>
</dbReference>
<organism evidence="6 7">
    <name type="scientific">Vanrija albida</name>
    <dbReference type="NCBI Taxonomy" id="181172"/>
    <lineage>
        <taxon>Eukaryota</taxon>
        <taxon>Fungi</taxon>
        <taxon>Dikarya</taxon>
        <taxon>Basidiomycota</taxon>
        <taxon>Agaricomycotina</taxon>
        <taxon>Tremellomycetes</taxon>
        <taxon>Trichosporonales</taxon>
        <taxon>Trichosporonaceae</taxon>
        <taxon>Vanrija</taxon>
    </lineage>
</organism>
<evidence type="ECO:0000256" key="3">
    <source>
        <dbReference type="RuleBase" id="RU000454"/>
    </source>
</evidence>
<keyword evidence="7" id="KW-1185">Reference proteome</keyword>
<keyword evidence="3" id="KW-0378">Hydrolase</keyword>
<evidence type="ECO:0000256" key="4">
    <source>
        <dbReference type="SAM" id="SignalP"/>
    </source>
</evidence>
<keyword evidence="2 3" id="KW-0064">Aspartyl protease</keyword>
<dbReference type="PROSITE" id="PS51767">
    <property type="entry name" value="PEPTIDASE_A1"/>
    <property type="match status" value="1"/>
</dbReference>
<dbReference type="InterPro" id="IPR033121">
    <property type="entry name" value="PEPTIDASE_A1"/>
</dbReference>
<dbReference type="EMBL" id="JBBXJM010000005">
    <property type="protein sequence ID" value="KAL1407502.1"/>
    <property type="molecule type" value="Genomic_DNA"/>
</dbReference>
<dbReference type="InterPro" id="IPR021109">
    <property type="entry name" value="Peptidase_aspartic_dom_sf"/>
</dbReference>
<evidence type="ECO:0000256" key="1">
    <source>
        <dbReference type="ARBA" id="ARBA00007447"/>
    </source>
</evidence>
<name>A0ABR3PYQ7_9TREE</name>
<dbReference type="PRINTS" id="PR00792">
    <property type="entry name" value="PEPSIN"/>
</dbReference>
<keyword evidence="3" id="KW-0645">Protease</keyword>